<evidence type="ECO:0000256" key="3">
    <source>
        <dbReference type="ARBA" id="ARBA00023163"/>
    </source>
</evidence>
<dbReference type="EMBL" id="JADIMU010000004">
    <property type="protein sequence ID" value="MBO8442239.1"/>
    <property type="molecule type" value="Genomic_DNA"/>
</dbReference>
<reference evidence="5" key="1">
    <citation type="submission" date="2020-10" db="EMBL/GenBank/DDBJ databases">
        <authorList>
            <person name="Gilroy R."/>
        </authorList>
    </citation>
    <scope>NUCLEOTIDE SEQUENCE</scope>
    <source>
        <strain evidence="5">11167</strain>
    </source>
</reference>
<protein>
    <submittedName>
        <fullName evidence="5">MarR family transcriptional regulator</fullName>
    </submittedName>
</protein>
<dbReference type="PRINTS" id="PR00598">
    <property type="entry name" value="HTHMARR"/>
</dbReference>
<evidence type="ECO:0000313" key="5">
    <source>
        <dbReference type="EMBL" id="MBO8442239.1"/>
    </source>
</evidence>
<gene>
    <name evidence="5" type="ORF">IAC42_00550</name>
</gene>
<dbReference type="PROSITE" id="PS50995">
    <property type="entry name" value="HTH_MARR_2"/>
    <property type="match status" value="1"/>
</dbReference>
<dbReference type="Proteomes" id="UP000823633">
    <property type="component" value="Unassembled WGS sequence"/>
</dbReference>
<reference evidence="5" key="2">
    <citation type="journal article" date="2021" name="PeerJ">
        <title>Extensive microbial diversity within the chicken gut microbiome revealed by metagenomics and culture.</title>
        <authorList>
            <person name="Gilroy R."/>
            <person name="Ravi A."/>
            <person name="Getino M."/>
            <person name="Pursley I."/>
            <person name="Horton D.L."/>
            <person name="Alikhan N.F."/>
            <person name="Baker D."/>
            <person name="Gharbi K."/>
            <person name="Hall N."/>
            <person name="Watson M."/>
            <person name="Adriaenssens E.M."/>
            <person name="Foster-Nyarko E."/>
            <person name="Jarju S."/>
            <person name="Secka A."/>
            <person name="Antonio M."/>
            <person name="Oren A."/>
            <person name="Chaudhuri R.R."/>
            <person name="La Ragione R."/>
            <person name="Hildebrand F."/>
            <person name="Pallen M.J."/>
        </authorList>
    </citation>
    <scope>NUCLEOTIDE SEQUENCE</scope>
    <source>
        <strain evidence="5">11167</strain>
    </source>
</reference>
<dbReference type="PANTHER" id="PTHR42756:SF1">
    <property type="entry name" value="TRANSCRIPTIONAL REPRESSOR OF EMRAB OPERON"/>
    <property type="match status" value="1"/>
</dbReference>
<dbReference type="InterPro" id="IPR036390">
    <property type="entry name" value="WH_DNA-bd_sf"/>
</dbReference>
<organism evidence="5 6">
    <name type="scientific">Candidatus Aphodenecus pullistercoris</name>
    <dbReference type="NCBI Taxonomy" id="2840669"/>
    <lineage>
        <taxon>Bacteria</taxon>
        <taxon>Pseudomonadati</taxon>
        <taxon>Spirochaetota</taxon>
        <taxon>Spirochaetia</taxon>
        <taxon>Spirochaetales</taxon>
        <taxon>Candidatus Aphodenecus</taxon>
    </lineage>
</organism>
<keyword evidence="1" id="KW-0805">Transcription regulation</keyword>
<dbReference type="SUPFAM" id="SSF46785">
    <property type="entry name" value="Winged helix' DNA-binding domain"/>
    <property type="match status" value="1"/>
</dbReference>
<dbReference type="InterPro" id="IPR000835">
    <property type="entry name" value="HTH_MarR-typ"/>
</dbReference>
<dbReference type="Pfam" id="PF12802">
    <property type="entry name" value="MarR_2"/>
    <property type="match status" value="1"/>
</dbReference>
<keyword evidence="3" id="KW-0804">Transcription</keyword>
<dbReference type="GO" id="GO:0003677">
    <property type="term" value="F:DNA binding"/>
    <property type="evidence" value="ECO:0007669"/>
    <property type="project" value="UniProtKB-KW"/>
</dbReference>
<dbReference type="SMART" id="SM00347">
    <property type="entry name" value="HTH_MARR"/>
    <property type="match status" value="1"/>
</dbReference>
<sequence length="150" mass="16994">MDRTHRQITKIAREAASYVRTSMALQGVGSGEADMLHLIRKRPGISPGEVASTLYMDKAAITRRVANLVAKGFLRKEADSADRRRSHLYATERCEAVKDTKTALEASFYEWLTSTLDEDELEVFSSTLDKLYQRSKEESRQGFPHLAREV</sequence>
<comment type="caution">
    <text evidence="5">The sequence shown here is derived from an EMBL/GenBank/DDBJ whole genome shotgun (WGS) entry which is preliminary data.</text>
</comment>
<evidence type="ECO:0000256" key="2">
    <source>
        <dbReference type="ARBA" id="ARBA00023125"/>
    </source>
</evidence>
<dbReference type="Gene3D" id="1.10.10.10">
    <property type="entry name" value="Winged helix-like DNA-binding domain superfamily/Winged helix DNA-binding domain"/>
    <property type="match status" value="1"/>
</dbReference>
<name>A0A9D9EBH8_9SPIR</name>
<evidence type="ECO:0000313" key="6">
    <source>
        <dbReference type="Proteomes" id="UP000823633"/>
    </source>
</evidence>
<keyword evidence="2" id="KW-0238">DNA-binding</keyword>
<evidence type="ECO:0000259" key="4">
    <source>
        <dbReference type="PROSITE" id="PS50995"/>
    </source>
</evidence>
<accession>A0A9D9EBH8</accession>
<proteinExistence type="predicted"/>
<dbReference type="InterPro" id="IPR036388">
    <property type="entry name" value="WH-like_DNA-bd_sf"/>
</dbReference>
<feature type="domain" description="HTH marR-type" evidence="4">
    <location>
        <begin position="1"/>
        <end position="133"/>
    </location>
</feature>
<dbReference type="AlphaFoldDB" id="A0A9D9EBH8"/>
<dbReference type="GO" id="GO:0003700">
    <property type="term" value="F:DNA-binding transcription factor activity"/>
    <property type="evidence" value="ECO:0007669"/>
    <property type="project" value="InterPro"/>
</dbReference>
<dbReference type="PANTHER" id="PTHR42756">
    <property type="entry name" value="TRANSCRIPTIONAL REGULATOR, MARR"/>
    <property type="match status" value="1"/>
</dbReference>
<evidence type="ECO:0000256" key="1">
    <source>
        <dbReference type="ARBA" id="ARBA00023015"/>
    </source>
</evidence>